<dbReference type="NCBIfam" id="TIGR00383">
    <property type="entry name" value="corA"/>
    <property type="match status" value="1"/>
</dbReference>
<dbReference type="Gene3D" id="3.30.460.20">
    <property type="entry name" value="CorA soluble domain-like"/>
    <property type="match status" value="1"/>
</dbReference>
<evidence type="ECO:0000256" key="4">
    <source>
        <dbReference type="ARBA" id="ARBA00022475"/>
    </source>
</evidence>
<keyword evidence="6 8" id="KW-1133">Transmembrane helix</keyword>
<accession>A0A075WCF9</accession>
<dbReference type="PANTHER" id="PTHR46494:SF1">
    <property type="entry name" value="CORA FAMILY METAL ION TRANSPORTER (EUROFUNG)"/>
    <property type="match status" value="1"/>
</dbReference>
<dbReference type="InterPro" id="IPR045861">
    <property type="entry name" value="CorA_cytoplasmic_dom"/>
</dbReference>
<sequence length="351" mass="40272">MRIPATIKKKMALPPATPVFTGEKKVEETKITAAIYDEKSVEFKELEVGELESVVRSALALNKKLWIDVVGVHDESLIAKICEFLGIHPLAAEDILNTAQRVKIEDYDDHLFLVLKILLYNETLEIDQLSLVLKKNLVATFEEREYWILDSIRSRLKSGGRMRKLAGDYLAYTILDAVVDSYFEALLKISDEIEVLEDEVVSGDSTLIGKIHSLKREILAFRNAVWPLRDVLSFFTRVEHELIGEEVKVYYRDVYDHAVRLMEVLETQRELLVSLRDLFLSAVSNKLNEIMKVLTMIATIFIPLSFIAGVYGMNFKYMPELEWKYGYPAVLTVMAVIALVMIAFFRRKGWL</sequence>
<dbReference type="EMBL" id="CP006577">
    <property type="protein sequence ID" value="AIG97661.1"/>
    <property type="molecule type" value="Genomic_DNA"/>
</dbReference>
<dbReference type="SUPFAM" id="SSF143865">
    <property type="entry name" value="CorA soluble domain-like"/>
    <property type="match status" value="1"/>
</dbReference>
<evidence type="ECO:0000256" key="6">
    <source>
        <dbReference type="ARBA" id="ARBA00022989"/>
    </source>
</evidence>
<dbReference type="InterPro" id="IPR004488">
    <property type="entry name" value="Mg/Co-transport_prot_CorA"/>
</dbReference>
<dbReference type="GO" id="GO:0015087">
    <property type="term" value="F:cobalt ion transmembrane transporter activity"/>
    <property type="evidence" value="ECO:0007669"/>
    <property type="project" value="UniProtKB-UniRule"/>
</dbReference>
<keyword evidence="8" id="KW-0460">Magnesium</keyword>
<dbReference type="HOGENOM" id="CLU_007127_0_0_2"/>
<name>A0A075WCF9_ARCFL</name>
<evidence type="ECO:0000256" key="7">
    <source>
        <dbReference type="ARBA" id="ARBA00023136"/>
    </source>
</evidence>
<dbReference type="Gene3D" id="1.20.58.340">
    <property type="entry name" value="Magnesium transport protein CorA, transmembrane region"/>
    <property type="match status" value="2"/>
</dbReference>
<feature type="transmembrane region" description="Helical" evidence="8">
    <location>
        <begin position="293"/>
        <end position="313"/>
    </location>
</feature>
<dbReference type="GO" id="GO:0000287">
    <property type="term" value="F:magnesium ion binding"/>
    <property type="evidence" value="ECO:0007669"/>
    <property type="project" value="TreeGrafter"/>
</dbReference>
<dbReference type="GO" id="GO:0050897">
    <property type="term" value="F:cobalt ion binding"/>
    <property type="evidence" value="ECO:0007669"/>
    <property type="project" value="TreeGrafter"/>
</dbReference>
<dbReference type="GO" id="GO:0015095">
    <property type="term" value="F:magnesium ion transmembrane transporter activity"/>
    <property type="evidence" value="ECO:0007669"/>
    <property type="project" value="UniProtKB-UniRule"/>
</dbReference>
<evidence type="ECO:0000313" key="10">
    <source>
        <dbReference type="Proteomes" id="UP000028501"/>
    </source>
</evidence>
<evidence type="ECO:0000256" key="8">
    <source>
        <dbReference type="RuleBase" id="RU362010"/>
    </source>
</evidence>
<keyword evidence="3 8" id="KW-0813">Transport</keyword>
<organism evidence="9 10">
    <name type="scientific">Archaeoglobus fulgidus DSM 8774</name>
    <dbReference type="NCBI Taxonomy" id="1344584"/>
    <lineage>
        <taxon>Archaea</taxon>
        <taxon>Methanobacteriati</taxon>
        <taxon>Methanobacteriota</taxon>
        <taxon>Archaeoglobi</taxon>
        <taxon>Archaeoglobales</taxon>
        <taxon>Archaeoglobaceae</taxon>
        <taxon>Archaeoglobus</taxon>
    </lineage>
</organism>
<comment type="subcellular location">
    <subcellularLocation>
        <location evidence="1">Cell membrane</location>
        <topology evidence="1">Multi-pass membrane protein</topology>
    </subcellularLocation>
    <subcellularLocation>
        <location evidence="8">Membrane</location>
        <topology evidence="8">Multi-pass membrane protein</topology>
    </subcellularLocation>
</comment>
<dbReference type="AlphaFoldDB" id="A0A075WCF9"/>
<dbReference type="KEGG" id="afg:AFULGI_00008660"/>
<reference evidence="9 10" key="1">
    <citation type="submission" date="2013-07" db="EMBL/GenBank/DDBJ databases">
        <title>Genome of Archaeoglobus fulgidus.</title>
        <authorList>
            <person name="Fiebig A."/>
            <person name="Birkeland N.-K."/>
        </authorList>
    </citation>
    <scope>NUCLEOTIDE SEQUENCE [LARGE SCALE GENOMIC DNA]</scope>
    <source>
        <strain evidence="9 10">DSM 8774</strain>
    </source>
</reference>
<evidence type="ECO:0000256" key="5">
    <source>
        <dbReference type="ARBA" id="ARBA00022692"/>
    </source>
</evidence>
<dbReference type="SUPFAM" id="SSF144083">
    <property type="entry name" value="Magnesium transport protein CorA, transmembrane region"/>
    <property type="match status" value="1"/>
</dbReference>
<keyword evidence="5 8" id="KW-0812">Transmembrane</keyword>
<evidence type="ECO:0000256" key="2">
    <source>
        <dbReference type="ARBA" id="ARBA00009765"/>
    </source>
</evidence>
<dbReference type="SMR" id="A0A075WCF9"/>
<dbReference type="InterPro" id="IPR045863">
    <property type="entry name" value="CorA_TM1_TM2"/>
</dbReference>
<dbReference type="RefSeq" id="WP_010878289.1">
    <property type="nucleotide sequence ID" value="NZ_CP006577.1"/>
</dbReference>
<keyword evidence="7 8" id="KW-0472">Membrane</keyword>
<dbReference type="FunFam" id="1.20.58.340:FF:000012">
    <property type="entry name" value="Magnesium transport protein CorA"/>
    <property type="match status" value="1"/>
</dbReference>
<evidence type="ECO:0000256" key="3">
    <source>
        <dbReference type="ARBA" id="ARBA00022448"/>
    </source>
</evidence>
<dbReference type="GeneID" id="24794383"/>
<dbReference type="CDD" id="cd12828">
    <property type="entry name" value="TmCorA-like_1"/>
    <property type="match status" value="1"/>
</dbReference>
<proteinExistence type="inferred from homology"/>
<evidence type="ECO:0000256" key="1">
    <source>
        <dbReference type="ARBA" id="ARBA00004651"/>
    </source>
</evidence>
<dbReference type="InterPro" id="IPR002523">
    <property type="entry name" value="MgTranspt_CorA/ZnTranspt_ZntB"/>
</dbReference>
<gene>
    <name evidence="8" type="primary">corA</name>
    <name evidence="9" type="ORF">AFULGI_00008660</name>
</gene>
<protein>
    <recommendedName>
        <fullName evidence="8">Magnesium transport protein CorA</fullName>
    </recommendedName>
</protein>
<evidence type="ECO:0000313" key="9">
    <source>
        <dbReference type="EMBL" id="AIG97661.1"/>
    </source>
</evidence>
<dbReference type="GO" id="GO:0005886">
    <property type="term" value="C:plasma membrane"/>
    <property type="evidence" value="ECO:0007669"/>
    <property type="project" value="UniProtKB-SubCell"/>
</dbReference>
<dbReference type="PANTHER" id="PTHR46494">
    <property type="entry name" value="CORA FAMILY METAL ION TRANSPORTER (EUROFUNG)"/>
    <property type="match status" value="1"/>
</dbReference>
<feature type="transmembrane region" description="Helical" evidence="8">
    <location>
        <begin position="325"/>
        <end position="345"/>
    </location>
</feature>
<keyword evidence="8" id="KW-0406">Ion transport</keyword>
<comment type="function">
    <text evidence="8">Mediates influx of magnesium ions.</text>
</comment>
<dbReference type="Pfam" id="PF01544">
    <property type="entry name" value="CorA"/>
    <property type="match status" value="1"/>
</dbReference>
<comment type="similarity">
    <text evidence="2 8">Belongs to the CorA metal ion transporter (MIT) (TC 1.A.35) family.</text>
</comment>
<keyword evidence="4 8" id="KW-1003">Cell membrane</keyword>
<dbReference type="Proteomes" id="UP000028501">
    <property type="component" value="Chromosome"/>
</dbReference>